<evidence type="ECO:0000313" key="3">
    <source>
        <dbReference type="Proteomes" id="UP000027195"/>
    </source>
</evidence>
<organism evidence="2 3">
    <name type="scientific">Botryobasidium botryosum (strain FD-172 SS1)</name>
    <dbReference type="NCBI Taxonomy" id="930990"/>
    <lineage>
        <taxon>Eukaryota</taxon>
        <taxon>Fungi</taxon>
        <taxon>Dikarya</taxon>
        <taxon>Basidiomycota</taxon>
        <taxon>Agaricomycotina</taxon>
        <taxon>Agaricomycetes</taxon>
        <taxon>Cantharellales</taxon>
        <taxon>Botryobasidiaceae</taxon>
        <taxon>Botryobasidium</taxon>
    </lineage>
</organism>
<keyword evidence="3" id="KW-1185">Reference proteome</keyword>
<sequence>MVLVQRNGSEEPPASLPSSGNNKSPRLYSLESVSLLPPFFFGFSLEPYCAYVPPRLARSVIALSFCCGASIPRRAFLFRFATL</sequence>
<accession>A0A067MNK5</accession>
<dbReference type="Proteomes" id="UP000027195">
    <property type="component" value="Unassembled WGS sequence"/>
</dbReference>
<proteinExistence type="predicted"/>
<gene>
    <name evidence="2" type="ORF">BOTBODRAFT_33477</name>
</gene>
<evidence type="ECO:0000256" key="1">
    <source>
        <dbReference type="SAM" id="MobiDB-lite"/>
    </source>
</evidence>
<feature type="region of interest" description="Disordered" evidence="1">
    <location>
        <begin position="1"/>
        <end position="23"/>
    </location>
</feature>
<dbReference type="HOGENOM" id="CLU_2739684_0_0_1"/>
<feature type="non-terminal residue" evidence="2">
    <location>
        <position position="83"/>
    </location>
</feature>
<reference evidence="3" key="1">
    <citation type="journal article" date="2014" name="Proc. Natl. Acad. Sci. U.S.A.">
        <title>Extensive sampling of basidiomycete genomes demonstrates inadequacy of the white-rot/brown-rot paradigm for wood decay fungi.</title>
        <authorList>
            <person name="Riley R."/>
            <person name="Salamov A.A."/>
            <person name="Brown D.W."/>
            <person name="Nagy L.G."/>
            <person name="Floudas D."/>
            <person name="Held B.W."/>
            <person name="Levasseur A."/>
            <person name="Lombard V."/>
            <person name="Morin E."/>
            <person name="Otillar R."/>
            <person name="Lindquist E.A."/>
            <person name="Sun H."/>
            <person name="LaButti K.M."/>
            <person name="Schmutz J."/>
            <person name="Jabbour D."/>
            <person name="Luo H."/>
            <person name="Baker S.E."/>
            <person name="Pisabarro A.G."/>
            <person name="Walton J.D."/>
            <person name="Blanchette R.A."/>
            <person name="Henrissat B."/>
            <person name="Martin F."/>
            <person name="Cullen D."/>
            <person name="Hibbett D.S."/>
            <person name="Grigoriev I.V."/>
        </authorList>
    </citation>
    <scope>NUCLEOTIDE SEQUENCE [LARGE SCALE GENOMIC DNA]</scope>
    <source>
        <strain evidence="3">FD-172 SS1</strain>
    </source>
</reference>
<protein>
    <submittedName>
        <fullName evidence="2">Uncharacterized protein</fullName>
    </submittedName>
</protein>
<name>A0A067MNK5_BOTB1</name>
<dbReference type="EMBL" id="KL198043">
    <property type="protein sequence ID" value="KDQ13457.1"/>
    <property type="molecule type" value="Genomic_DNA"/>
</dbReference>
<dbReference type="InParanoid" id="A0A067MNK5"/>
<evidence type="ECO:0000313" key="2">
    <source>
        <dbReference type="EMBL" id="KDQ13457.1"/>
    </source>
</evidence>
<dbReference type="AlphaFoldDB" id="A0A067MNK5"/>